<feature type="transmembrane region" description="Helical" evidence="6">
    <location>
        <begin position="213"/>
        <end position="239"/>
    </location>
</feature>
<evidence type="ECO:0000256" key="6">
    <source>
        <dbReference type="SAM" id="Phobius"/>
    </source>
</evidence>
<reference evidence="8" key="1">
    <citation type="journal article" date="2019" name="Int. J. Syst. Evol. Microbiol.">
        <title>The Global Catalogue of Microorganisms (GCM) 10K type strain sequencing project: providing services to taxonomists for standard genome sequencing and annotation.</title>
        <authorList>
            <consortium name="The Broad Institute Genomics Platform"/>
            <consortium name="The Broad Institute Genome Sequencing Center for Infectious Disease"/>
            <person name="Wu L."/>
            <person name="Ma J."/>
        </authorList>
    </citation>
    <scope>NUCLEOTIDE SEQUENCE [LARGE SCALE GENOMIC DNA]</scope>
    <source>
        <strain evidence="8">CGMCC 1.16455</strain>
    </source>
</reference>
<gene>
    <name evidence="7" type="ORF">ACFPK8_16085</name>
</gene>
<protein>
    <submittedName>
        <fullName evidence="7">DUF4870 domain-containing protein</fullName>
    </submittedName>
</protein>
<evidence type="ECO:0000256" key="1">
    <source>
        <dbReference type="ARBA" id="ARBA00004141"/>
    </source>
</evidence>
<keyword evidence="3 6" id="KW-1133">Transmembrane helix</keyword>
<comment type="subcellular location">
    <subcellularLocation>
        <location evidence="1">Membrane</location>
        <topology evidence="1">Multi-pass membrane protein</topology>
    </subcellularLocation>
</comment>
<keyword evidence="8" id="KW-1185">Reference proteome</keyword>
<comment type="caution">
    <text evidence="7">The sequence shown here is derived from an EMBL/GenBank/DDBJ whole genome shotgun (WGS) entry which is preliminary data.</text>
</comment>
<feature type="compositionally biased region" description="Low complexity" evidence="5">
    <location>
        <begin position="78"/>
        <end position="114"/>
    </location>
</feature>
<evidence type="ECO:0000256" key="2">
    <source>
        <dbReference type="ARBA" id="ARBA00022692"/>
    </source>
</evidence>
<feature type="compositionally biased region" description="Low complexity" evidence="5">
    <location>
        <begin position="122"/>
        <end position="140"/>
    </location>
</feature>
<dbReference type="InterPro" id="IPR019109">
    <property type="entry name" value="MamF_MmsF"/>
</dbReference>
<sequence length="285" mass="29203">MSQTPHPHDPFGNEPSADVPEQPAASNPYSEDQASPTSDPALHPHDPFAASTQPAGASAPSAGSAASAAPGPYGPGSAGPQWSAAEPSAASPYGAPAPSADGGNAQDPYAAAAGAGPGQHGGYAQQGAYGQQQAPQAGPQSTDVPPPGTKGVFEGQLSGPGLNDSDTRMWAMFSQLAVTLGHVVSWGFLGWVGPLIIFLVYKDRSRFVRFHAAEALNGAITVAIATVVLWVAIGIFGVLTFTVGWALFPLAGIPVLIQLVFSILGAVKANQGQWWSYPFNLRLVK</sequence>
<dbReference type="Proteomes" id="UP001595937">
    <property type="component" value="Unassembled WGS sequence"/>
</dbReference>
<keyword evidence="2 6" id="KW-0812">Transmembrane</keyword>
<feature type="transmembrane region" description="Helical" evidence="6">
    <location>
        <begin position="183"/>
        <end position="201"/>
    </location>
</feature>
<evidence type="ECO:0000313" key="8">
    <source>
        <dbReference type="Proteomes" id="UP001595937"/>
    </source>
</evidence>
<dbReference type="EMBL" id="JBHSLN010000085">
    <property type="protein sequence ID" value="MFC5299033.1"/>
    <property type="molecule type" value="Genomic_DNA"/>
</dbReference>
<feature type="compositionally biased region" description="Basic and acidic residues" evidence="5">
    <location>
        <begin position="1"/>
        <end position="11"/>
    </location>
</feature>
<feature type="region of interest" description="Disordered" evidence="5">
    <location>
        <begin position="1"/>
        <end position="158"/>
    </location>
</feature>
<feature type="compositionally biased region" description="Low complexity" evidence="5">
    <location>
        <begin position="49"/>
        <end position="71"/>
    </location>
</feature>
<proteinExistence type="predicted"/>
<dbReference type="Pfam" id="PF09685">
    <property type="entry name" value="MamF_MmsF"/>
    <property type="match status" value="1"/>
</dbReference>
<dbReference type="RefSeq" id="WP_343924038.1">
    <property type="nucleotide sequence ID" value="NZ_BAAAIR010000037.1"/>
</dbReference>
<name>A0ABW0FJ38_9MICO</name>
<dbReference type="GeneID" id="303297390"/>
<evidence type="ECO:0000256" key="4">
    <source>
        <dbReference type="ARBA" id="ARBA00023136"/>
    </source>
</evidence>
<feature type="compositionally biased region" description="Polar residues" evidence="5">
    <location>
        <begin position="24"/>
        <end position="38"/>
    </location>
</feature>
<evidence type="ECO:0000313" key="7">
    <source>
        <dbReference type="EMBL" id="MFC5299033.1"/>
    </source>
</evidence>
<accession>A0ABW0FJ38</accession>
<organism evidence="7 8">
    <name type="scientific">Brachybacterium tyrofermentans</name>
    <dbReference type="NCBI Taxonomy" id="47848"/>
    <lineage>
        <taxon>Bacteria</taxon>
        <taxon>Bacillati</taxon>
        <taxon>Actinomycetota</taxon>
        <taxon>Actinomycetes</taxon>
        <taxon>Micrococcales</taxon>
        <taxon>Dermabacteraceae</taxon>
        <taxon>Brachybacterium</taxon>
    </lineage>
</organism>
<evidence type="ECO:0000256" key="5">
    <source>
        <dbReference type="SAM" id="MobiDB-lite"/>
    </source>
</evidence>
<feature type="transmembrane region" description="Helical" evidence="6">
    <location>
        <begin position="245"/>
        <end position="267"/>
    </location>
</feature>
<keyword evidence="4 6" id="KW-0472">Membrane</keyword>
<evidence type="ECO:0000256" key="3">
    <source>
        <dbReference type="ARBA" id="ARBA00022989"/>
    </source>
</evidence>